<accession>A0A8R1UMP9</accession>
<evidence type="ECO:0000313" key="2">
    <source>
        <dbReference type="Proteomes" id="UP000005239"/>
    </source>
</evidence>
<sequence>MRPRSMAHKLEGTVLEILSPGTAQSIGCTVDDMHPHDLVDKIPVGGELEIPVEYGKRTRLLLLVVMSFE</sequence>
<dbReference type="InterPro" id="IPR036769">
    <property type="entry name" value="Ribosomal_uL11_C_sf"/>
</dbReference>
<dbReference type="Proteomes" id="UP000005239">
    <property type="component" value="Unassembled WGS sequence"/>
</dbReference>
<proteinExistence type="predicted"/>
<reference evidence="2" key="1">
    <citation type="journal article" date="2008" name="Nat. Genet.">
        <title>The Pristionchus pacificus genome provides a unique perspective on nematode lifestyle and parasitism.</title>
        <authorList>
            <person name="Dieterich C."/>
            <person name="Clifton S.W."/>
            <person name="Schuster L.N."/>
            <person name="Chinwalla A."/>
            <person name="Delehaunty K."/>
            <person name="Dinkelacker I."/>
            <person name="Fulton L."/>
            <person name="Fulton R."/>
            <person name="Godfrey J."/>
            <person name="Minx P."/>
            <person name="Mitreva M."/>
            <person name="Roeseler W."/>
            <person name="Tian H."/>
            <person name="Witte H."/>
            <person name="Yang S.P."/>
            <person name="Wilson R.K."/>
            <person name="Sommer R.J."/>
        </authorList>
    </citation>
    <scope>NUCLEOTIDE SEQUENCE [LARGE SCALE GENOMIC DNA]</scope>
    <source>
        <strain evidence="2">PS312</strain>
    </source>
</reference>
<keyword evidence="2" id="KW-1185">Reference proteome</keyword>
<reference evidence="1" key="2">
    <citation type="submission" date="2022-06" db="UniProtKB">
        <authorList>
            <consortium name="EnsemblMetazoa"/>
        </authorList>
    </citation>
    <scope>IDENTIFICATION</scope>
    <source>
        <strain evidence="1">PS312</strain>
    </source>
</reference>
<dbReference type="Gene3D" id="1.10.10.250">
    <property type="entry name" value="Ribosomal protein L11, C-terminal domain"/>
    <property type="match status" value="1"/>
</dbReference>
<organism evidence="1 2">
    <name type="scientific">Pristionchus pacificus</name>
    <name type="common">Parasitic nematode worm</name>
    <dbReference type="NCBI Taxonomy" id="54126"/>
    <lineage>
        <taxon>Eukaryota</taxon>
        <taxon>Metazoa</taxon>
        <taxon>Ecdysozoa</taxon>
        <taxon>Nematoda</taxon>
        <taxon>Chromadorea</taxon>
        <taxon>Rhabditida</taxon>
        <taxon>Rhabditina</taxon>
        <taxon>Diplogasteromorpha</taxon>
        <taxon>Diplogasteroidea</taxon>
        <taxon>Neodiplogasteridae</taxon>
        <taxon>Pristionchus</taxon>
    </lineage>
</organism>
<name>A0A2A6C5R5_PRIPA</name>
<gene>
    <name evidence="1" type="primary">WBGene00273020</name>
</gene>
<accession>A0A2A6C5R5</accession>
<evidence type="ECO:0000313" key="1">
    <source>
        <dbReference type="EnsemblMetazoa" id="PPA34651.1"/>
    </source>
</evidence>
<dbReference type="AlphaFoldDB" id="A0A2A6C5R5"/>
<protein>
    <submittedName>
        <fullName evidence="1">Uncharacterized protein</fullName>
    </submittedName>
</protein>
<dbReference type="OrthoDB" id="1478556at2759"/>
<dbReference type="EnsemblMetazoa" id="PPA34651.1">
    <property type="protein sequence ID" value="PPA34651.1"/>
    <property type="gene ID" value="WBGene00273020"/>
</dbReference>